<proteinExistence type="inferred from homology"/>
<keyword evidence="2" id="KW-0540">Nuclease</keyword>
<protein>
    <recommendedName>
        <fullName evidence="7">DNA mismatch repair MutH/Type II restriction enzyme Sau3AI domain-containing protein</fullName>
    </recommendedName>
</protein>
<evidence type="ECO:0000256" key="4">
    <source>
        <dbReference type="ARBA" id="ARBA00022763"/>
    </source>
</evidence>
<dbReference type="Pfam" id="PF02976">
    <property type="entry name" value="MutH"/>
    <property type="match status" value="1"/>
</dbReference>
<feature type="domain" description="DNA mismatch repair MutH/Type II restriction enzyme Sau3AI" evidence="7">
    <location>
        <begin position="61"/>
        <end position="159"/>
    </location>
</feature>
<reference evidence="8" key="1">
    <citation type="journal article" date="2015" name="Nature">
        <title>Complex archaea that bridge the gap between prokaryotes and eukaryotes.</title>
        <authorList>
            <person name="Spang A."/>
            <person name="Saw J.H."/>
            <person name="Jorgensen S.L."/>
            <person name="Zaremba-Niedzwiedzka K."/>
            <person name="Martijn J."/>
            <person name="Lind A.E."/>
            <person name="van Eijk R."/>
            <person name="Schleper C."/>
            <person name="Guy L."/>
            <person name="Ettema T.J."/>
        </authorList>
    </citation>
    <scope>NUCLEOTIDE SEQUENCE</scope>
</reference>
<keyword evidence="6" id="KW-0234">DNA repair</keyword>
<dbReference type="GO" id="GO:0003677">
    <property type="term" value="F:DNA binding"/>
    <property type="evidence" value="ECO:0007669"/>
    <property type="project" value="InterPro"/>
</dbReference>
<keyword evidence="3" id="KW-0255">Endonuclease</keyword>
<evidence type="ECO:0000256" key="6">
    <source>
        <dbReference type="ARBA" id="ARBA00023204"/>
    </source>
</evidence>
<dbReference type="GO" id="GO:0004519">
    <property type="term" value="F:endonuclease activity"/>
    <property type="evidence" value="ECO:0007669"/>
    <property type="project" value="UniProtKB-KW"/>
</dbReference>
<keyword evidence="1" id="KW-0963">Cytoplasm</keyword>
<dbReference type="InterPro" id="IPR004230">
    <property type="entry name" value="DNA_mismatch_repair_MutH"/>
</dbReference>
<name>A0A0F9GIA8_9ZZZZ</name>
<gene>
    <name evidence="8" type="ORF">LCGC14_1823480</name>
</gene>
<dbReference type="AlphaFoldDB" id="A0A0F9GIA8"/>
<evidence type="ECO:0000313" key="8">
    <source>
        <dbReference type="EMBL" id="KKL98533.1"/>
    </source>
</evidence>
<dbReference type="GO" id="GO:0006281">
    <property type="term" value="P:DNA repair"/>
    <property type="evidence" value="ECO:0007669"/>
    <property type="project" value="UniProtKB-KW"/>
</dbReference>
<evidence type="ECO:0000256" key="2">
    <source>
        <dbReference type="ARBA" id="ARBA00022722"/>
    </source>
</evidence>
<dbReference type="InterPro" id="IPR037057">
    <property type="entry name" value="DNA_rep_MutH/T2_RE_sf"/>
</dbReference>
<dbReference type="GO" id="GO:0006304">
    <property type="term" value="P:DNA modification"/>
    <property type="evidence" value="ECO:0007669"/>
    <property type="project" value="InterPro"/>
</dbReference>
<dbReference type="SUPFAM" id="SSF52980">
    <property type="entry name" value="Restriction endonuclease-like"/>
    <property type="match status" value="1"/>
</dbReference>
<sequence>MNDNNLPANVLPPQTQDELLTRCQGLAGKTLGMLAAELNIEVPDNLLRHKGWVGNLLELYLGANAGNKAEPDFVSLGIEMKTLPLNAQGQPKESTYVCTVSMSQSGELSWQDSWLRRKLAHVLWVPIEADKTIPLAQRYVGNAWLWQPSEQQNAVLKRDWEELMDRIVLGEQSEITAKEGEYLQIRPKAANSKVLVNGVSSSGSHEKINPKGFYLRAVFTRQLLEQASDTRDEQSKNGYQI</sequence>
<dbReference type="GO" id="GO:0016787">
    <property type="term" value="F:hydrolase activity"/>
    <property type="evidence" value="ECO:0007669"/>
    <property type="project" value="UniProtKB-KW"/>
</dbReference>
<keyword evidence="4" id="KW-0227">DNA damage</keyword>
<evidence type="ECO:0000256" key="1">
    <source>
        <dbReference type="ARBA" id="ARBA00022490"/>
    </source>
</evidence>
<dbReference type="InterPro" id="IPR011337">
    <property type="entry name" value="DNA_rep_MutH/RE_typeII_Sau3AI"/>
</dbReference>
<accession>A0A0F9GIA8</accession>
<dbReference type="HAMAP" id="MF_00759">
    <property type="entry name" value="MutH"/>
    <property type="match status" value="1"/>
</dbReference>
<dbReference type="InterPro" id="IPR011335">
    <property type="entry name" value="Restrct_endonuc-II-like"/>
</dbReference>
<evidence type="ECO:0000259" key="7">
    <source>
        <dbReference type="SMART" id="SM00927"/>
    </source>
</evidence>
<dbReference type="NCBIfam" id="TIGR02248">
    <property type="entry name" value="mutH_TIGR"/>
    <property type="match status" value="1"/>
</dbReference>
<organism evidence="8">
    <name type="scientific">marine sediment metagenome</name>
    <dbReference type="NCBI Taxonomy" id="412755"/>
    <lineage>
        <taxon>unclassified sequences</taxon>
        <taxon>metagenomes</taxon>
        <taxon>ecological metagenomes</taxon>
    </lineage>
</organism>
<keyword evidence="5" id="KW-0378">Hydrolase</keyword>
<dbReference type="NCBIfam" id="NF003458">
    <property type="entry name" value="PRK05070.1"/>
    <property type="match status" value="1"/>
</dbReference>
<dbReference type="CDD" id="cd00583">
    <property type="entry name" value="MutH-like"/>
    <property type="match status" value="1"/>
</dbReference>
<dbReference type="Gene3D" id="3.40.600.10">
    <property type="entry name" value="DNA mismatch repair MutH/Restriction endonuclease, type II"/>
    <property type="match status" value="1"/>
</dbReference>
<evidence type="ECO:0000256" key="3">
    <source>
        <dbReference type="ARBA" id="ARBA00022759"/>
    </source>
</evidence>
<dbReference type="EMBL" id="LAZR01017895">
    <property type="protein sequence ID" value="KKL98533.1"/>
    <property type="molecule type" value="Genomic_DNA"/>
</dbReference>
<comment type="caution">
    <text evidence="8">The sequence shown here is derived from an EMBL/GenBank/DDBJ whole genome shotgun (WGS) entry which is preliminary data.</text>
</comment>
<dbReference type="SMART" id="SM00927">
    <property type="entry name" value="MutH"/>
    <property type="match status" value="1"/>
</dbReference>
<evidence type="ECO:0000256" key="5">
    <source>
        <dbReference type="ARBA" id="ARBA00022801"/>
    </source>
</evidence>